<proteinExistence type="predicted"/>
<dbReference type="Pfam" id="PF13518">
    <property type="entry name" value="HTH_28"/>
    <property type="match status" value="1"/>
</dbReference>
<dbReference type="AlphaFoldDB" id="A0A1U7HQD7"/>
<sequence length="160" mass="18610">MSSNSLTKSQQIQLLKDFIQSHPNEKEMRRALAVKLAMEGYVYRQISQILEVSVGFISKWKQVFESGGLAALKSSYKGGKGYLTQMERQAVIQWLVEQKTWDISDLEIYLIEQYDVVFQSRQSYYQLLKEARITWQKGEQINPRQDPEAISKKTEKLPIS</sequence>
<feature type="domain" description="Insertion element IS150 protein InsJ-like helix-turn-helix" evidence="1">
    <location>
        <begin position="29"/>
        <end position="79"/>
    </location>
</feature>
<dbReference type="EMBL" id="MRCC01000009">
    <property type="protein sequence ID" value="OKH25781.1"/>
    <property type="molecule type" value="Genomic_DNA"/>
</dbReference>
<dbReference type="InterPro" id="IPR009057">
    <property type="entry name" value="Homeodomain-like_sf"/>
</dbReference>
<comment type="caution">
    <text evidence="3">The sequence shown here is derived from an EMBL/GenBank/DDBJ whole genome shotgun (WGS) entry which is preliminary data.</text>
</comment>
<dbReference type="SUPFAM" id="SSF46689">
    <property type="entry name" value="Homeodomain-like"/>
    <property type="match status" value="1"/>
</dbReference>
<dbReference type="InterPro" id="IPR055247">
    <property type="entry name" value="InsJ-like_HTH"/>
</dbReference>
<keyword evidence="4" id="KW-1185">Reference proteome</keyword>
<reference evidence="3 4" key="1">
    <citation type="submission" date="2016-11" db="EMBL/GenBank/DDBJ databases">
        <title>Draft Genome Sequences of Nine Cyanobacterial Strains from Diverse Habitats.</title>
        <authorList>
            <person name="Zhu T."/>
            <person name="Hou S."/>
            <person name="Lu X."/>
            <person name="Hess W.R."/>
        </authorList>
    </citation>
    <scope>NUCLEOTIDE SEQUENCE [LARGE SCALE GENOMIC DNA]</scope>
    <source>
        <strain evidence="3 4">5.2 s.c.1</strain>
    </source>
</reference>
<dbReference type="Proteomes" id="UP000185984">
    <property type="component" value="Unassembled WGS sequence"/>
</dbReference>
<dbReference type="STRING" id="247279.NIES1031_12265"/>
<dbReference type="RefSeq" id="WP_269086010.1">
    <property type="nucleotide sequence ID" value="NZ_CAWMVK010000043.1"/>
</dbReference>
<feature type="domain" description="Winged helix-turn helix" evidence="2">
    <location>
        <begin position="98"/>
        <end position="156"/>
    </location>
</feature>
<evidence type="ECO:0000259" key="1">
    <source>
        <dbReference type="Pfam" id="PF13518"/>
    </source>
</evidence>
<gene>
    <name evidence="3" type="ORF">NIES1031_12265</name>
</gene>
<protein>
    <submittedName>
        <fullName evidence="3">Uncharacterized protein</fullName>
    </submittedName>
</protein>
<dbReference type="InterPro" id="IPR025959">
    <property type="entry name" value="Winged_HTH_dom"/>
</dbReference>
<accession>A0A1U7HQD7</accession>
<name>A0A1U7HQD7_9CHRO</name>
<evidence type="ECO:0000259" key="2">
    <source>
        <dbReference type="Pfam" id="PF13592"/>
    </source>
</evidence>
<evidence type="ECO:0000313" key="3">
    <source>
        <dbReference type="EMBL" id="OKH25781.1"/>
    </source>
</evidence>
<evidence type="ECO:0000313" key="4">
    <source>
        <dbReference type="Proteomes" id="UP000185984"/>
    </source>
</evidence>
<organism evidence="3 4">
    <name type="scientific">Chroogloeocystis siderophila 5.2 s.c.1</name>
    <dbReference type="NCBI Taxonomy" id="247279"/>
    <lineage>
        <taxon>Bacteria</taxon>
        <taxon>Bacillati</taxon>
        <taxon>Cyanobacteriota</taxon>
        <taxon>Cyanophyceae</taxon>
        <taxon>Oscillatoriophycideae</taxon>
        <taxon>Chroococcales</taxon>
        <taxon>Chroococcaceae</taxon>
        <taxon>Chroogloeocystis</taxon>
    </lineage>
</organism>
<dbReference type="Pfam" id="PF13592">
    <property type="entry name" value="HTH_33"/>
    <property type="match status" value="1"/>
</dbReference>